<name>M3UYT9_GORML</name>
<dbReference type="InterPro" id="IPR006175">
    <property type="entry name" value="YjgF/YER057c/UK114"/>
</dbReference>
<dbReference type="OrthoDB" id="9803101at2"/>
<dbReference type="STRING" id="410332.SAMN04488550_0771"/>
<evidence type="ECO:0000256" key="1">
    <source>
        <dbReference type="ARBA" id="ARBA00010552"/>
    </source>
</evidence>
<dbReference type="EMBL" id="BAOP01000026">
    <property type="protein sequence ID" value="GAC81092.1"/>
    <property type="molecule type" value="Genomic_DNA"/>
</dbReference>
<organism evidence="2 3">
    <name type="scientific">Gordonia malaquae NBRC 108250</name>
    <dbReference type="NCBI Taxonomy" id="1223542"/>
    <lineage>
        <taxon>Bacteria</taxon>
        <taxon>Bacillati</taxon>
        <taxon>Actinomycetota</taxon>
        <taxon>Actinomycetes</taxon>
        <taxon>Mycobacteriales</taxon>
        <taxon>Gordoniaceae</taxon>
        <taxon>Gordonia</taxon>
    </lineage>
</organism>
<reference evidence="2 3" key="1">
    <citation type="submission" date="2013-02" db="EMBL/GenBank/DDBJ databases">
        <title>Whole genome shotgun sequence of Gordonia malaquae NBRC 108250.</title>
        <authorList>
            <person name="Yoshida I."/>
            <person name="Hosoyama A."/>
            <person name="Tsuchikane K."/>
            <person name="Ando Y."/>
            <person name="Baba S."/>
            <person name="Ohji S."/>
            <person name="Hamada M."/>
            <person name="Tamura T."/>
            <person name="Yamazoe A."/>
            <person name="Yamazaki S."/>
            <person name="Fujita N."/>
        </authorList>
    </citation>
    <scope>NUCLEOTIDE SEQUENCE [LARGE SCALE GENOMIC DNA]</scope>
    <source>
        <strain evidence="2 3">NBRC 108250</strain>
    </source>
</reference>
<sequence length="129" mass="13414">MTISRFGSDALFDGGFAYGSRVRGEQLFTAGVSPLDEHGSVVAPGDPIAQTSHVVELLATLLAEQGSTVDDIAKLTVYVETADRADVAAVWGAVEEAFAGDTPPAVIVAVTVLPYPGQRIEIDAVTVAR</sequence>
<evidence type="ECO:0000313" key="3">
    <source>
        <dbReference type="Proteomes" id="UP000035009"/>
    </source>
</evidence>
<dbReference type="InterPro" id="IPR035959">
    <property type="entry name" value="RutC-like_sf"/>
</dbReference>
<dbReference type="GO" id="GO:0019239">
    <property type="term" value="F:deaminase activity"/>
    <property type="evidence" value="ECO:0007669"/>
    <property type="project" value="TreeGrafter"/>
</dbReference>
<evidence type="ECO:0000313" key="2">
    <source>
        <dbReference type="EMBL" id="GAC81092.1"/>
    </source>
</evidence>
<dbReference type="Pfam" id="PF01042">
    <property type="entry name" value="Ribonuc_L-PSP"/>
    <property type="match status" value="1"/>
</dbReference>
<dbReference type="CDD" id="cd00448">
    <property type="entry name" value="YjgF_YER057c_UK114_family"/>
    <property type="match status" value="1"/>
</dbReference>
<dbReference type="eggNOG" id="COG0251">
    <property type="taxonomic scope" value="Bacteria"/>
</dbReference>
<proteinExistence type="inferred from homology"/>
<dbReference type="PANTHER" id="PTHR11803">
    <property type="entry name" value="2-IMINOBUTANOATE/2-IMINOPROPANOATE DEAMINASE RIDA"/>
    <property type="match status" value="1"/>
</dbReference>
<dbReference type="RefSeq" id="WP_008380580.1">
    <property type="nucleotide sequence ID" value="NZ_BAOP01000026.1"/>
</dbReference>
<dbReference type="GO" id="GO:0005829">
    <property type="term" value="C:cytosol"/>
    <property type="evidence" value="ECO:0007669"/>
    <property type="project" value="TreeGrafter"/>
</dbReference>
<dbReference type="Gene3D" id="3.30.1330.40">
    <property type="entry name" value="RutC-like"/>
    <property type="match status" value="1"/>
</dbReference>
<gene>
    <name evidence="2" type="ORF">GM1_026_00600</name>
</gene>
<dbReference type="PANTHER" id="PTHR11803:SF58">
    <property type="entry name" value="PROTEIN HMF1-RELATED"/>
    <property type="match status" value="1"/>
</dbReference>
<dbReference type="SUPFAM" id="SSF55298">
    <property type="entry name" value="YjgF-like"/>
    <property type="match status" value="1"/>
</dbReference>
<keyword evidence="3" id="KW-1185">Reference proteome</keyword>
<protein>
    <submittedName>
        <fullName evidence="2">Uncharacterized protein</fullName>
    </submittedName>
</protein>
<comment type="similarity">
    <text evidence="1">Belongs to the RutC family.</text>
</comment>
<accession>M3UYT9</accession>
<comment type="caution">
    <text evidence="2">The sequence shown here is derived from an EMBL/GenBank/DDBJ whole genome shotgun (WGS) entry which is preliminary data.</text>
</comment>
<dbReference type="AlphaFoldDB" id="M3UYT9"/>
<dbReference type="Proteomes" id="UP000035009">
    <property type="component" value="Unassembled WGS sequence"/>
</dbReference>